<comment type="caution">
    <text evidence="1">The sequence shown here is derived from an EMBL/GenBank/DDBJ whole genome shotgun (WGS) entry which is preliminary data.</text>
</comment>
<organism evidence="1 2">
    <name type="scientific">Mesobacillus foraminis</name>
    <dbReference type="NCBI Taxonomy" id="279826"/>
    <lineage>
        <taxon>Bacteria</taxon>
        <taxon>Bacillati</taxon>
        <taxon>Bacillota</taxon>
        <taxon>Bacilli</taxon>
        <taxon>Bacillales</taxon>
        <taxon>Bacillaceae</taxon>
        <taxon>Mesobacillus</taxon>
    </lineage>
</organism>
<dbReference type="Proteomes" id="UP000295689">
    <property type="component" value="Unassembled WGS sequence"/>
</dbReference>
<proteinExistence type="predicted"/>
<reference evidence="1 2" key="1">
    <citation type="journal article" date="2015" name="Stand. Genomic Sci.">
        <title>Genomic Encyclopedia of Bacterial and Archaeal Type Strains, Phase III: the genomes of soil and plant-associated and newly described type strains.</title>
        <authorList>
            <person name="Whitman W.B."/>
            <person name="Woyke T."/>
            <person name="Klenk H.P."/>
            <person name="Zhou Y."/>
            <person name="Lilburn T.G."/>
            <person name="Beck B.J."/>
            <person name="De Vos P."/>
            <person name="Vandamme P."/>
            <person name="Eisen J.A."/>
            <person name="Garrity G."/>
            <person name="Hugenholtz P."/>
            <person name="Kyrpides N.C."/>
        </authorList>
    </citation>
    <scope>NUCLEOTIDE SEQUENCE [LARGE SCALE GENOMIC DNA]</scope>
    <source>
        <strain evidence="1 2">CV53</strain>
    </source>
</reference>
<accession>A0A4R2B7E0</accession>
<evidence type="ECO:0000313" key="1">
    <source>
        <dbReference type="EMBL" id="TCN22621.1"/>
    </source>
</evidence>
<dbReference type="AlphaFoldDB" id="A0A4R2B7E0"/>
<keyword evidence="2" id="KW-1185">Reference proteome</keyword>
<name>A0A4R2B7E0_9BACI</name>
<evidence type="ECO:0000313" key="2">
    <source>
        <dbReference type="Proteomes" id="UP000295689"/>
    </source>
</evidence>
<gene>
    <name evidence="1" type="ORF">EV146_110106</name>
</gene>
<dbReference type="EMBL" id="SLVV01000010">
    <property type="protein sequence ID" value="TCN22621.1"/>
    <property type="molecule type" value="Genomic_DNA"/>
</dbReference>
<sequence>MRSHLLQSDICVRCNNSHFQKEAALPVIEQSTYCLNVLVHNLSF</sequence>
<protein>
    <submittedName>
        <fullName evidence="1">Uncharacterized protein</fullName>
    </submittedName>
</protein>